<gene>
    <name evidence="1" type="primary">bet</name>
    <name evidence="1" type="ORF">CW311_04370</name>
</gene>
<dbReference type="EMBL" id="PISJ01000005">
    <property type="protein sequence ID" value="PKF35530.1"/>
    <property type="molecule type" value="Genomic_DNA"/>
</dbReference>
<dbReference type="GO" id="GO:0003677">
    <property type="term" value="F:DNA binding"/>
    <property type="evidence" value="ECO:0007669"/>
    <property type="project" value="InterPro"/>
</dbReference>
<accession>A0A2N0WI95</accession>
<dbReference type="NCBIfam" id="TIGR01913">
    <property type="entry name" value="bet_lambda"/>
    <property type="match status" value="1"/>
</dbReference>
<comment type="caution">
    <text evidence="1">The sequence shown here is derived from an EMBL/GenBank/DDBJ whole genome shotgun (WGS) entry which is preliminary data.</text>
</comment>
<dbReference type="InterPro" id="IPR018330">
    <property type="entry name" value="RecT_fam"/>
</dbReference>
<dbReference type="RefSeq" id="WP_101235751.1">
    <property type="nucleotide sequence ID" value="NZ_PISJ01000005.1"/>
</dbReference>
<organism evidence="1 2">
    <name type="scientific">Acinetobacter proteolyticus</name>
    <dbReference type="NCBI Taxonomy" id="1776741"/>
    <lineage>
        <taxon>Bacteria</taxon>
        <taxon>Pseudomonadati</taxon>
        <taxon>Pseudomonadota</taxon>
        <taxon>Gammaproteobacteria</taxon>
        <taxon>Moraxellales</taxon>
        <taxon>Moraxellaceae</taxon>
        <taxon>Acinetobacter</taxon>
    </lineage>
</organism>
<protein>
    <submittedName>
        <fullName evidence="1">Phage recombination protein Bet</fullName>
    </submittedName>
</protein>
<sequence length="292" mass="32862">MSQSENINSAEALLEEFGKKFNIAFNGSVVDTNAVANVLIQTCFKKEVTYAQMTALLIVAKKYNLDPFTREIYAFPDKSGGIIPIVGVDGWSNIINSNEKYDGVEFTYSQEMVAIPDDAKMMTHVWCECSIYRTDRTRPTKVREYMGETYKPAHVKNGVKNNGPWQTHPNRMLRHKSLIQCARYAFGLTGLYDHDEGLTILNSQAADGQTTEVVQTTKASNEVEKTEPKQEKVVPEKEVISQEKFDKNYEAAAKLIDAGRSTAKAVIDKLESKYTLSNEQRELILKLEKQAA</sequence>
<dbReference type="InterPro" id="IPR010183">
    <property type="entry name" value="Phage_lambda_Bet"/>
</dbReference>
<dbReference type="GO" id="GO:0006310">
    <property type="term" value="P:DNA recombination"/>
    <property type="evidence" value="ECO:0007669"/>
    <property type="project" value="InterPro"/>
</dbReference>
<dbReference type="Pfam" id="PF03837">
    <property type="entry name" value="RecT"/>
    <property type="match status" value="1"/>
</dbReference>
<dbReference type="AlphaFoldDB" id="A0A2N0WI95"/>
<dbReference type="Proteomes" id="UP000233553">
    <property type="component" value="Unassembled WGS sequence"/>
</dbReference>
<proteinExistence type="predicted"/>
<evidence type="ECO:0000313" key="1">
    <source>
        <dbReference type="EMBL" id="PKF35530.1"/>
    </source>
</evidence>
<evidence type="ECO:0000313" key="2">
    <source>
        <dbReference type="Proteomes" id="UP000233553"/>
    </source>
</evidence>
<reference evidence="1 2" key="1">
    <citation type="submission" date="2017-12" db="EMBL/GenBank/DDBJ databases">
        <title>Draft Genome sequences of multiple microbial strains isolated from spacecraft associated surfaces.</title>
        <authorList>
            <person name="Seuylemezian A."/>
            <person name="Vaishampayan P."/>
            <person name="Venkateswaran K."/>
        </authorList>
    </citation>
    <scope>NUCLEOTIDE SEQUENCE [LARGE SCALE GENOMIC DNA]</scope>
    <source>
        <strain evidence="1 2">2P01AA</strain>
    </source>
</reference>
<name>A0A2N0WI95_9GAMM</name>